<dbReference type="KEGG" id="dpl:KGM_202928"/>
<evidence type="ECO:0000313" key="1">
    <source>
        <dbReference type="EMBL" id="OWR49061.1"/>
    </source>
</evidence>
<sequence length="486" mass="56145">MDTKYCKHLRIRGDREYDIDLEEFIKVLEKQYKFDFRSLPEWKKLIEIMYVVRTQYRNKLKEAAKREFEIIETLKKECLKPIELSHRLARVAKKWELLYSKKKKREVTPSYQDIFIFNEELKSDLEYVYEESDVKSTAHPNTEVIQSKDVLVTKSDRDSDLKSISSPQLPVVVCTNQHKKLSSIGSKYSALSPIGSKHFLTTVKSDSDKDNIVFWRQIKDIRVSPGEVALDINKNKKQFLNLSVTNRSTKYLHLRFQSIVDPSCFKAFTITPATPVKLWPGLTSVFKLMFKLKQSMETTEINSKMCFKVGFNVLFDGKEDILFHVPIVSKTIGDSTISVIKTVNIPPTYQWHVSRKFGYPRGLGYVCVIGDSKYDMYVRKREMSYDLEDSNDSVKVVSPDSESQVLREEDIDRDLQNETLLNQKVTPIDDTANEENLPPKLSLLILMHGAFFAFLLKQWSGGSRGDGVLIVSCQELIDHGCNKLSR</sequence>
<keyword evidence="2" id="KW-1185">Reference proteome</keyword>
<dbReference type="InParanoid" id="A0A212F5P2"/>
<accession>A0A212F5P2</accession>
<dbReference type="AlphaFoldDB" id="A0A212F5P2"/>
<gene>
    <name evidence="1" type="ORF">KGM_202928</name>
</gene>
<protein>
    <submittedName>
        <fullName evidence="1">Uncharacterized protein</fullName>
    </submittedName>
</protein>
<proteinExistence type="predicted"/>
<evidence type="ECO:0000313" key="2">
    <source>
        <dbReference type="Proteomes" id="UP000007151"/>
    </source>
</evidence>
<organism evidence="1 2">
    <name type="scientific">Danaus plexippus plexippus</name>
    <dbReference type="NCBI Taxonomy" id="278856"/>
    <lineage>
        <taxon>Eukaryota</taxon>
        <taxon>Metazoa</taxon>
        <taxon>Ecdysozoa</taxon>
        <taxon>Arthropoda</taxon>
        <taxon>Hexapoda</taxon>
        <taxon>Insecta</taxon>
        <taxon>Pterygota</taxon>
        <taxon>Neoptera</taxon>
        <taxon>Endopterygota</taxon>
        <taxon>Lepidoptera</taxon>
        <taxon>Glossata</taxon>
        <taxon>Ditrysia</taxon>
        <taxon>Papilionoidea</taxon>
        <taxon>Nymphalidae</taxon>
        <taxon>Danainae</taxon>
        <taxon>Danaini</taxon>
        <taxon>Danaina</taxon>
        <taxon>Danaus</taxon>
        <taxon>Danaus</taxon>
    </lineage>
</organism>
<dbReference type="Proteomes" id="UP000007151">
    <property type="component" value="Unassembled WGS sequence"/>
</dbReference>
<comment type="caution">
    <text evidence="1">The sequence shown here is derived from an EMBL/GenBank/DDBJ whole genome shotgun (WGS) entry which is preliminary data.</text>
</comment>
<dbReference type="EMBL" id="AGBW02010153">
    <property type="protein sequence ID" value="OWR49061.1"/>
    <property type="molecule type" value="Genomic_DNA"/>
</dbReference>
<reference evidence="1 2" key="1">
    <citation type="journal article" date="2011" name="Cell">
        <title>The monarch butterfly genome yields insights into long-distance migration.</title>
        <authorList>
            <person name="Zhan S."/>
            <person name="Merlin C."/>
            <person name="Boore J.L."/>
            <person name="Reppert S.M."/>
        </authorList>
    </citation>
    <scope>NUCLEOTIDE SEQUENCE [LARGE SCALE GENOMIC DNA]</scope>
    <source>
        <strain evidence="1">F-2</strain>
    </source>
</reference>
<name>A0A212F5P2_DANPL</name>